<feature type="transmembrane region" description="Helical" evidence="1">
    <location>
        <begin position="80"/>
        <end position="101"/>
    </location>
</feature>
<accession>A0ABV2LSS4</accession>
<evidence type="ECO:0000313" key="3">
    <source>
        <dbReference type="Proteomes" id="UP001549146"/>
    </source>
</evidence>
<keyword evidence="1" id="KW-0812">Transmembrane</keyword>
<dbReference type="InterPro" id="IPR035177">
    <property type="entry name" value="TssN"/>
</dbReference>
<reference evidence="2 3" key="1">
    <citation type="submission" date="2024-06" db="EMBL/GenBank/DDBJ databases">
        <title>Genomic Encyclopedia of Type Strains, Phase IV (KMG-IV): sequencing the most valuable type-strain genomes for metagenomic binning, comparative biology and taxonomic classification.</title>
        <authorList>
            <person name="Goeker M."/>
        </authorList>
    </citation>
    <scope>NUCLEOTIDE SEQUENCE [LARGE SCALE GENOMIC DNA]</scope>
    <source>
        <strain evidence="2 3">DSM 29388</strain>
    </source>
</reference>
<keyword evidence="1" id="KW-0472">Membrane</keyword>
<evidence type="ECO:0008006" key="4">
    <source>
        <dbReference type="Google" id="ProtNLM"/>
    </source>
</evidence>
<name>A0ABV2LSS4_9FLAO</name>
<feature type="transmembrane region" description="Helical" evidence="1">
    <location>
        <begin position="142"/>
        <end position="162"/>
    </location>
</feature>
<evidence type="ECO:0000313" key="2">
    <source>
        <dbReference type="EMBL" id="MET3730488.1"/>
    </source>
</evidence>
<protein>
    <recommendedName>
        <fullName evidence="4">TssN family type VI secretion system protein</fullName>
    </recommendedName>
</protein>
<feature type="transmembrane region" description="Helical" evidence="1">
    <location>
        <begin position="16"/>
        <end position="35"/>
    </location>
</feature>
<dbReference type="RefSeq" id="WP_354505426.1">
    <property type="nucleotide sequence ID" value="NZ_JBEPMO010000001.1"/>
</dbReference>
<feature type="transmembrane region" description="Helical" evidence="1">
    <location>
        <begin position="113"/>
        <end position="136"/>
    </location>
</feature>
<comment type="caution">
    <text evidence="2">The sequence shown here is derived from an EMBL/GenBank/DDBJ whole genome shotgun (WGS) entry which is preliminary data.</text>
</comment>
<evidence type="ECO:0000256" key="1">
    <source>
        <dbReference type="SAM" id="Phobius"/>
    </source>
</evidence>
<dbReference type="Proteomes" id="UP001549146">
    <property type="component" value="Unassembled WGS sequence"/>
</dbReference>
<proteinExistence type="predicted"/>
<keyword evidence="1" id="KW-1133">Transmembrane helix</keyword>
<keyword evidence="3" id="KW-1185">Reference proteome</keyword>
<sequence length="310" mass="36437">MRPTYRPNFRELIDPQLLITIGILLILGVILSMLFTDKVKDFKTQFRKKYYVYLFSSILVFALVAFVGQSETIKSLSGKLLFFQILMFLLGIGHAFIYRAYLDMFKVNDKIWLEPVFCLMIAVFGLIPFLLVYSYFNSVTYMYIMMGSMLAFLIPTLIYATFRTSVSIPAKVYKTWAFPPADFFPEPKDDEFRDMVVITFVFLKQPDSPIRTEFRAKSPMRMDFGRLFYHFVHDYNDRNPDSPIQLTDEEGNLQHWVFYLKPRWYGVSKYINPDLPMYMNGIEEDSVVICQRSTAQQENLEIQPEVEYVG</sequence>
<organism evidence="2 3">
    <name type="scientific">Moheibacter stercoris</name>
    <dbReference type="NCBI Taxonomy" id="1628251"/>
    <lineage>
        <taxon>Bacteria</taxon>
        <taxon>Pseudomonadati</taxon>
        <taxon>Bacteroidota</taxon>
        <taxon>Flavobacteriia</taxon>
        <taxon>Flavobacteriales</taxon>
        <taxon>Weeksellaceae</taxon>
        <taxon>Moheibacter</taxon>
    </lineage>
</organism>
<dbReference type="EMBL" id="JBEPMO010000001">
    <property type="protein sequence ID" value="MET3730488.1"/>
    <property type="molecule type" value="Genomic_DNA"/>
</dbReference>
<feature type="transmembrane region" description="Helical" evidence="1">
    <location>
        <begin position="50"/>
        <end position="68"/>
    </location>
</feature>
<dbReference type="Pfam" id="PF17555">
    <property type="entry name" value="TssN"/>
    <property type="match status" value="1"/>
</dbReference>
<gene>
    <name evidence="2" type="ORF">ABID46_000040</name>
</gene>